<keyword evidence="3" id="KW-1185">Reference proteome</keyword>
<dbReference type="Proteomes" id="UP000032233">
    <property type="component" value="Unassembled WGS sequence"/>
</dbReference>
<name>A0A0D2HMF7_9BACT</name>
<comment type="caution">
    <text evidence="2">The sequence shown here is derived from an EMBL/GenBank/DDBJ whole genome shotgun (WGS) entry which is preliminary data.</text>
</comment>
<reference evidence="2 3" key="1">
    <citation type="submission" date="2013-11" db="EMBL/GenBank/DDBJ databases">
        <title>Metagenomic analysis of a methanogenic consortium involved in long chain n-alkane degradation.</title>
        <authorList>
            <person name="Davidova I.A."/>
            <person name="Callaghan A.V."/>
            <person name="Wawrik B."/>
            <person name="Pruitt S."/>
            <person name="Marks C."/>
            <person name="Duncan K.E."/>
            <person name="Suflita J.M."/>
        </authorList>
    </citation>
    <scope>NUCLEOTIDE SEQUENCE [LARGE SCALE GENOMIC DNA]</scope>
    <source>
        <strain evidence="2 3">SPR</strain>
    </source>
</reference>
<dbReference type="EMBL" id="AZAC01000044">
    <property type="protein sequence ID" value="KIX11793.1"/>
    <property type="molecule type" value="Genomic_DNA"/>
</dbReference>
<dbReference type="AlphaFoldDB" id="A0A0D2HMF7"/>
<sequence>MSAKVMKIVGITLSIFCLIVSPAYAYLDMGTGSYLLQVLVASALALGISVKVFWQKILTFFKKPQKKDTEISREGK</sequence>
<accession>A0A0D2HMF7</accession>
<dbReference type="RefSeq" id="WP_044351501.1">
    <property type="nucleotide sequence ID" value="NZ_AZAC01000044.1"/>
</dbReference>
<organism evidence="2 3">
    <name type="scientific">Dethiosulfatarculus sandiegensis</name>
    <dbReference type="NCBI Taxonomy" id="1429043"/>
    <lineage>
        <taxon>Bacteria</taxon>
        <taxon>Pseudomonadati</taxon>
        <taxon>Thermodesulfobacteriota</taxon>
        <taxon>Desulfarculia</taxon>
        <taxon>Desulfarculales</taxon>
        <taxon>Desulfarculaceae</taxon>
        <taxon>Dethiosulfatarculus</taxon>
    </lineage>
</organism>
<gene>
    <name evidence="2" type="ORF">X474_22215</name>
</gene>
<evidence type="ECO:0000313" key="3">
    <source>
        <dbReference type="Proteomes" id="UP000032233"/>
    </source>
</evidence>
<keyword evidence="1" id="KW-0812">Transmembrane</keyword>
<feature type="transmembrane region" description="Helical" evidence="1">
    <location>
        <begin position="35"/>
        <end position="54"/>
    </location>
</feature>
<protein>
    <submittedName>
        <fullName evidence="2">Uncharacterized protein</fullName>
    </submittedName>
</protein>
<dbReference type="STRING" id="1429043.X474_22215"/>
<proteinExistence type="predicted"/>
<evidence type="ECO:0000256" key="1">
    <source>
        <dbReference type="SAM" id="Phobius"/>
    </source>
</evidence>
<keyword evidence="1" id="KW-1133">Transmembrane helix</keyword>
<dbReference type="InParanoid" id="A0A0D2HMF7"/>
<keyword evidence="1" id="KW-0472">Membrane</keyword>
<evidence type="ECO:0000313" key="2">
    <source>
        <dbReference type="EMBL" id="KIX11793.1"/>
    </source>
</evidence>